<dbReference type="AlphaFoldDB" id="A0A915JS84"/>
<reference evidence="2" key="1">
    <citation type="submission" date="2022-11" db="UniProtKB">
        <authorList>
            <consortium name="WormBaseParasite"/>
        </authorList>
    </citation>
    <scope>IDENTIFICATION</scope>
</reference>
<dbReference type="Proteomes" id="UP000887565">
    <property type="component" value="Unplaced"/>
</dbReference>
<evidence type="ECO:0000313" key="1">
    <source>
        <dbReference type="Proteomes" id="UP000887565"/>
    </source>
</evidence>
<keyword evidence="1" id="KW-1185">Reference proteome</keyword>
<accession>A0A915JS84</accession>
<organism evidence="1 2">
    <name type="scientific">Romanomermis culicivorax</name>
    <name type="common">Nematode worm</name>
    <dbReference type="NCBI Taxonomy" id="13658"/>
    <lineage>
        <taxon>Eukaryota</taxon>
        <taxon>Metazoa</taxon>
        <taxon>Ecdysozoa</taxon>
        <taxon>Nematoda</taxon>
        <taxon>Enoplea</taxon>
        <taxon>Dorylaimia</taxon>
        <taxon>Mermithida</taxon>
        <taxon>Mermithoidea</taxon>
        <taxon>Mermithidae</taxon>
        <taxon>Romanomermis</taxon>
    </lineage>
</organism>
<evidence type="ECO:0000313" key="2">
    <source>
        <dbReference type="WBParaSite" id="nRc.2.0.1.t28934-RA"/>
    </source>
</evidence>
<name>A0A915JS84_ROMCU</name>
<sequence length="61" mass="6903">MYKIGLCFGISHHRKGATLYSNVHYVPEAMLYMQHQGGPQNKPKKPFGAFFAHLPIGCRNN</sequence>
<dbReference type="WBParaSite" id="nRc.2.0.1.t28934-RA">
    <property type="protein sequence ID" value="nRc.2.0.1.t28934-RA"/>
    <property type="gene ID" value="nRc.2.0.1.g28934"/>
</dbReference>
<protein>
    <submittedName>
        <fullName evidence="2">Uncharacterized protein</fullName>
    </submittedName>
</protein>
<proteinExistence type="predicted"/>